<dbReference type="Pfam" id="PF01734">
    <property type="entry name" value="Patatin"/>
    <property type="match status" value="1"/>
</dbReference>
<evidence type="ECO:0000256" key="2">
    <source>
        <dbReference type="ARBA" id="ARBA00022963"/>
    </source>
</evidence>
<dbReference type="InterPro" id="IPR050301">
    <property type="entry name" value="NTE"/>
</dbReference>
<dbReference type="PANTHER" id="PTHR14226:SF64">
    <property type="entry name" value="PNPLA DOMAIN-CONTAINING PROTEIN"/>
    <property type="match status" value="1"/>
</dbReference>
<feature type="region of interest" description="Disordered" evidence="5">
    <location>
        <begin position="567"/>
        <end position="594"/>
    </location>
</feature>
<feature type="domain" description="PNPLA" evidence="7">
    <location>
        <begin position="178"/>
        <end position="384"/>
    </location>
</feature>
<feature type="short sequence motif" description="GXGXXG" evidence="4">
    <location>
        <begin position="182"/>
        <end position="187"/>
    </location>
</feature>
<dbReference type="GO" id="GO:0052689">
    <property type="term" value="F:carboxylic ester hydrolase activity"/>
    <property type="evidence" value="ECO:0007669"/>
    <property type="project" value="UniProtKB-ARBA"/>
</dbReference>
<evidence type="ECO:0000256" key="3">
    <source>
        <dbReference type="ARBA" id="ARBA00023098"/>
    </source>
</evidence>
<comment type="caution">
    <text evidence="4">Lacks conserved residue(s) required for the propagation of feature annotation.</text>
</comment>
<reference evidence="8" key="1">
    <citation type="submission" date="2021-01" db="EMBL/GenBank/DDBJ databases">
        <authorList>
            <person name="Corre E."/>
            <person name="Pelletier E."/>
            <person name="Niang G."/>
            <person name="Scheremetjew M."/>
            <person name="Finn R."/>
            <person name="Kale V."/>
            <person name="Holt S."/>
            <person name="Cochrane G."/>
            <person name="Meng A."/>
            <person name="Brown T."/>
            <person name="Cohen L."/>
        </authorList>
    </citation>
    <scope>NUCLEOTIDE SEQUENCE</scope>
    <source>
        <strain evidence="8">CCMP 410</strain>
    </source>
</reference>
<dbReference type="InterPro" id="IPR002641">
    <property type="entry name" value="PNPLA_dom"/>
</dbReference>
<feature type="region of interest" description="Disordered" evidence="5">
    <location>
        <begin position="69"/>
        <end position="95"/>
    </location>
</feature>
<dbReference type="PROSITE" id="PS51635">
    <property type="entry name" value="PNPLA"/>
    <property type="match status" value="1"/>
</dbReference>
<evidence type="ECO:0000313" key="8">
    <source>
        <dbReference type="EMBL" id="CAD9289519.1"/>
    </source>
</evidence>
<protein>
    <recommendedName>
        <fullName evidence="7">PNPLA domain-containing protein</fullName>
    </recommendedName>
</protein>
<sequence length="594" mass="66981">MRESVVSRIALLLSALLFPTVVAWRPIDSNARRRAWAKNPLRADAAERPHWFRNVDAPMRNPLVRIKTRYRNMRDTQRNSSVRPSSSSTTEPIKRRITTTEDLKSYFEDESKQFRDSKGNIKYDDLVKALVVEGDTQIIGSPQHPELVHPVLKLLHRRKREKSKCTEGSRPDGKKVALVVEGGGMRGCLSAGMVAAIYYLGLEDTVDVVYGSSAGTVIGSYFISRQLQWSGHEIYYDSLTTAGKEFIDTKGLLRAIGIGLLDPRLIVDYIKRPAFGKPVLNLKFLLNKNIQETKPLDWEKFTEMQKKQPLKVIASSLEKEQSIVMDMEKKDFETLEEMASCMHASCLLPGIAGPLMNRNKAPGKNGDNRKMVLGNNLDPSQYEPLCDSLLFEPMGFHSALKEGATDVIVLRTRPDGTDVTGKSSVPEKMILRRFFLRKNKLRNIYKYMRRHGHKQRYAEDVLTLNEAARDFRSDDDTSSPRMLTIAVPPGSPEVTRLETGREAIFDGIRRGFARAYDALVEDPAERGRGALVAKEYFPDEILDYDPVDIAAAGHHRESAFSTYLRSIGEDPSDWKSTPERQEDETSASADVARS</sequence>
<dbReference type="PANTHER" id="PTHR14226">
    <property type="entry name" value="NEUROPATHY TARGET ESTERASE/SWISS CHEESE D.MELANOGASTER"/>
    <property type="match status" value="1"/>
</dbReference>
<feature type="short sequence motif" description="GXSXG" evidence="4">
    <location>
        <begin position="211"/>
        <end position="215"/>
    </location>
</feature>
<name>A0A7S1V8H5_9STRA</name>
<feature type="signal peptide" evidence="6">
    <location>
        <begin position="1"/>
        <end position="23"/>
    </location>
</feature>
<dbReference type="GO" id="GO:0016042">
    <property type="term" value="P:lipid catabolic process"/>
    <property type="evidence" value="ECO:0007669"/>
    <property type="project" value="UniProtKB-KW"/>
</dbReference>
<dbReference type="AlphaFoldDB" id="A0A7S1V8H5"/>
<proteinExistence type="predicted"/>
<keyword evidence="1" id="KW-0378">Hydrolase</keyword>
<organism evidence="8">
    <name type="scientific">Grammatophora oceanica</name>
    <dbReference type="NCBI Taxonomy" id="210454"/>
    <lineage>
        <taxon>Eukaryota</taxon>
        <taxon>Sar</taxon>
        <taxon>Stramenopiles</taxon>
        <taxon>Ochrophyta</taxon>
        <taxon>Bacillariophyta</taxon>
        <taxon>Fragilariophyceae</taxon>
        <taxon>Fragilariophycidae</taxon>
        <taxon>Rhabdonematales</taxon>
        <taxon>Grammatophoraceae</taxon>
        <taxon>Grammatophora</taxon>
    </lineage>
</organism>
<dbReference type="Gene3D" id="3.40.1090.10">
    <property type="entry name" value="Cytosolic phospholipase A2 catalytic domain"/>
    <property type="match status" value="1"/>
</dbReference>
<dbReference type="InterPro" id="IPR016035">
    <property type="entry name" value="Acyl_Trfase/lysoPLipase"/>
</dbReference>
<keyword evidence="6" id="KW-0732">Signal</keyword>
<evidence type="ECO:0000256" key="4">
    <source>
        <dbReference type="PROSITE-ProRule" id="PRU01161"/>
    </source>
</evidence>
<dbReference type="EMBL" id="HBGK01031081">
    <property type="protein sequence ID" value="CAD9289519.1"/>
    <property type="molecule type" value="Transcribed_RNA"/>
</dbReference>
<accession>A0A7S1V8H5</accession>
<dbReference type="GO" id="GO:0016298">
    <property type="term" value="F:lipase activity"/>
    <property type="evidence" value="ECO:0007669"/>
    <property type="project" value="UniProtKB-ARBA"/>
</dbReference>
<evidence type="ECO:0000256" key="1">
    <source>
        <dbReference type="ARBA" id="ARBA00022801"/>
    </source>
</evidence>
<feature type="chain" id="PRO_5030906925" description="PNPLA domain-containing protein" evidence="6">
    <location>
        <begin position="24"/>
        <end position="594"/>
    </location>
</feature>
<keyword evidence="3" id="KW-0443">Lipid metabolism</keyword>
<evidence type="ECO:0000256" key="5">
    <source>
        <dbReference type="SAM" id="MobiDB-lite"/>
    </source>
</evidence>
<gene>
    <name evidence="8" type="ORF">GOCE00092_LOCUS16201</name>
</gene>
<keyword evidence="2" id="KW-0442">Lipid degradation</keyword>
<evidence type="ECO:0000259" key="7">
    <source>
        <dbReference type="PROSITE" id="PS51635"/>
    </source>
</evidence>
<dbReference type="SUPFAM" id="SSF52151">
    <property type="entry name" value="FabD/lysophospholipase-like"/>
    <property type="match status" value="1"/>
</dbReference>
<evidence type="ECO:0000256" key="6">
    <source>
        <dbReference type="SAM" id="SignalP"/>
    </source>
</evidence>